<evidence type="ECO:0000256" key="8">
    <source>
        <dbReference type="NCBIfam" id="TIGR00414"/>
    </source>
</evidence>
<dbReference type="Pfam" id="PF00587">
    <property type="entry name" value="tRNA-synt_2b"/>
    <property type="match status" value="1"/>
</dbReference>
<keyword evidence="3 13" id="KW-0436">Ligase</keyword>
<keyword evidence="11" id="KW-0175">Coiled coil</keyword>
<feature type="site" description="Important for serine binding" evidence="9">
    <location>
        <position position="395"/>
    </location>
</feature>
<sequence>MLDLNTIAEHADVVAANNRRRGVDVDLSRLLHLRGKRSDLIQKTETLKHEQKETGAGIPQASPEERKALIARTGELKKEVAAAADELTAVEAELREIQSLIPNLTHPDAPDGGEHDGRVLREVGDKPQFDFEPLDHVELCEKHGLVDFASAAKTTGAGFYFLCREAVLLELALVRYAVEKATAAGFIPHVTPDLARAEALSGTGFNPRGEETQIYSVAGTDLSLIATAEITLGAMKAGTTFEPHELPLKLAGVSHCYRTEAGAYGKATRGLYRVHQFTKVELFAFTAADLGASGRMHAEILSLEEEIFSDLGLPYRVLDIAAGDLGGPAYRKFDLEAWMPGRDDGSGNKGSWGEVTSCSDCTDYQARRLDVRVKKTDADGKPAKGTDLVHTLNGTAIAVSRALIALLENGQREDGTIAIPEVLQPYCGFDSIG</sequence>
<evidence type="ECO:0000256" key="6">
    <source>
        <dbReference type="ARBA" id="ARBA00022917"/>
    </source>
</evidence>
<dbReference type="CDD" id="cd00770">
    <property type="entry name" value="SerRS_core"/>
    <property type="match status" value="1"/>
</dbReference>
<dbReference type="PRINTS" id="PR00981">
    <property type="entry name" value="TRNASYNTHSER"/>
</dbReference>
<feature type="binding site" evidence="9">
    <location>
        <position position="258"/>
    </location>
    <ligand>
        <name>L-serine</name>
        <dbReference type="ChEBI" id="CHEBI:33384"/>
    </ligand>
</feature>
<organism evidence="13 14">
    <name type="scientific">Alienimonas californiensis</name>
    <dbReference type="NCBI Taxonomy" id="2527989"/>
    <lineage>
        <taxon>Bacteria</taxon>
        <taxon>Pseudomonadati</taxon>
        <taxon>Planctomycetota</taxon>
        <taxon>Planctomycetia</taxon>
        <taxon>Planctomycetales</taxon>
        <taxon>Planctomycetaceae</taxon>
        <taxon>Alienimonas</taxon>
    </lineage>
</organism>
<gene>
    <name evidence="13" type="primary">serS</name>
    <name evidence="13" type="ORF">CA12_23370</name>
</gene>
<evidence type="ECO:0000256" key="3">
    <source>
        <dbReference type="ARBA" id="ARBA00022598"/>
    </source>
</evidence>
<keyword evidence="6" id="KW-0648">Protein biosynthesis</keyword>
<evidence type="ECO:0000256" key="1">
    <source>
        <dbReference type="ARBA" id="ARBA00012840"/>
    </source>
</evidence>
<dbReference type="KEGG" id="acaf:CA12_23370"/>
<dbReference type="SUPFAM" id="SSF55681">
    <property type="entry name" value="Class II aaRS and biotin synthetases"/>
    <property type="match status" value="1"/>
</dbReference>
<dbReference type="Gene3D" id="3.30.930.10">
    <property type="entry name" value="Bira Bifunctional Protein, Domain 2"/>
    <property type="match status" value="1"/>
</dbReference>
<evidence type="ECO:0000256" key="10">
    <source>
        <dbReference type="PIRSR" id="PIRSR001529-2"/>
    </source>
</evidence>
<feature type="binding site" evidence="9">
    <location>
        <position position="281"/>
    </location>
    <ligand>
        <name>L-serine</name>
        <dbReference type="ChEBI" id="CHEBI:33384"/>
    </ligand>
</feature>
<dbReference type="SUPFAM" id="SSF46589">
    <property type="entry name" value="tRNA-binding arm"/>
    <property type="match status" value="1"/>
</dbReference>
<name>A0A517PA38_9PLAN</name>
<dbReference type="RefSeq" id="WP_145359094.1">
    <property type="nucleotide sequence ID" value="NZ_CP036265.1"/>
</dbReference>
<dbReference type="InterPro" id="IPR042103">
    <property type="entry name" value="SerRS_1_N_sf"/>
</dbReference>
<dbReference type="InterPro" id="IPR010978">
    <property type="entry name" value="tRNA-bd_arm"/>
</dbReference>
<dbReference type="PIRSF" id="PIRSF001529">
    <property type="entry name" value="Ser-tRNA-synth_IIa"/>
    <property type="match status" value="1"/>
</dbReference>
<dbReference type="GO" id="GO:0006434">
    <property type="term" value="P:seryl-tRNA aminoacylation"/>
    <property type="evidence" value="ECO:0007669"/>
    <property type="project" value="UniProtKB-UniRule"/>
</dbReference>
<dbReference type="InterPro" id="IPR015866">
    <property type="entry name" value="Ser-tRNA-synth_1_N"/>
</dbReference>
<dbReference type="NCBIfam" id="TIGR00414">
    <property type="entry name" value="serS"/>
    <property type="match status" value="1"/>
</dbReference>
<dbReference type="GO" id="GO:0005737">
    <property type="term" value="C:cytoplasm"/>
    <property type="evidence" value="ECO:0007669"/>
    <property type="project" value="UniProtKB-UniRule"/>
</dbReference>
<feature type="binding site" evidence="9">
    <location>
        <position position="393"/>
    </location>
    <ligand>
        <name>L-serine</name>
        <dbReference type="ChEBI" id="CHEBI:33384"/>
    </ligand>
</feature>
<dbReference type="AlphaFoldDB" id="A0A517PA38"/>
<keyword evidence="4" id="KW-0547">Nucleotide-binding</keyword>
<dbReference type="InterPro" id="IPR002314">
    <property type="entry name" value="aa-tRNA-synt_IIb"/>
</dbReference>
<dbReference type="InterPro" id="IPR033729">
    <property type="entry name" value="SerRS_core"/>
</dbReference>
<keyword evidence="7" id="KW-0030">Aminoacyl-tRNA synthetase</keyword>
<reference evidence="13 14" key="1">
    <citation type="submission" date="2019-02" db="EMBL/GenBank/DDBJ databases">
        <title>Deep-cultivation of Planctomycetes and their phenomic and genomic characterization uncovers novel biology.</title>
        <authorList>
            <person name="Wiegand S."/>
            <person name="Jogler M."/>
            <person name="Boedeker C."/>
            <person name="Pinto D."/>
            <person name="Vollmers J."/>
            <person name="Rivas-Marin E."/>
            <person name="Kohn T."/>
            <person name="Peeters S.H."/>
            <person name="Heuer A."/>
            <person name="Rast P."/>
            <person name="Oberbeckmann S."/>
            <person name="Bunk B."/>
            <person name="Jeske O."/>
            <person name="Meyerdierks A."/>
            <person name="Storesund J.E."/>
            <person name="Kallscheuer N."/>
            <person name="Luecker S."/>
            <person name="Lage O.M."/>
            <person name="Pohl T."/>
            <person name="Merkel B.J."/>
            <person name="Hornburger P."/>
            <person name="Mueller R.-W."/>
            <person name="Bruemmer F."/>
            <person name="Labrenz M."/>
            <person name="Spormann A.M."/>
            <person name="Op den Camp H."/>
            <person name="Overmann J."/>
            <person name="Amann R."/>
            <person name="Jetten M.S.M."/>
            <person name="Mascher T."/>
            <person name="Medema M.H."/>
            <person name="Devos D.P."/>
            <person name="Kaster A.-K."/>
            <person name="Ovreas L."/>
            <person name="Rohde M."/>
            <person name="Galperin M.Y."/>
            <person name="Jogler C."/>
        </authorList>
    </citation>
    <scope>NUCLEOTIDE SEQUENCE [LARGE SCALE GENOMIC DNA]</scope>
    <source>
        <strain evidence="13 14">CA12</strain>
    </source>
</reference>
<evidence type="ECO:0000256" key="11">
    <source>
        <dbReference type="SAM" id="Coils"/>
    </source>
</evidence>
<protein>
    <recommendedName>
        <fullName evidence="1 8">Serine--tRNA ligase</fullName>
        <ecNumber evidence="1 8">6.1.1.11</ecNumber>
    </recommendedName>
</protein>
<feature type="coiled-coil region" evidence="11">
    <location>
        <begin position="73"/>
        <end position="100"/>
    </location>
</feature>
<evidence type="ECO:0000259" key="12">
    <source>
        <dbReference type="PROSITE" id="PS50862"/>
    </source>
</evidence>
<evidence type="ECO:0000313" key="13">
    <source>
        <dbReference type="EMBL" id="QDT16237.1"/>
    </source>
</evidence>
<dbReference type="Pfam" id="PF02403">
    <property type="entry name" value="Seryl_tRNA_N"/>
    <property type="match status" value="1"/>
</dbReference>
<dbReference type="Proteomes" id="UP000318741">
    <property type="component" value="Chromosome"/>
</dbReference>
<feature type="domain" description="Aminoacyl-transfer RNA synthetases class-II family profile" evidence="12">
    <location>
        <begin position="135"/>
        <end position="420"/>
    </location>
</feature>
<proteinExistence type="predicted"/>
<dbReference type="InterPro" id="IPR006195">
    <property type="entry name" value="aa-tRNA-synth_II"/>
</dbReference>
<evidence type="ECO:0000256" key="9">
    <source>
        <dbReference type="PIRSR" id="PIRSR001529-1"/>
    </source>
</evidence>
<dbReference type="PANTHER" id="PTHR11778">
    <property type="entry name" value="SERYL-TRNA SYNTHETASE"/>
    <property type="match status" value="1"/>
</dbReference>
<feature type="binding site" evidence="10">
    <location>
        <begin position="258"/>
        <end position="260"/>
    </location>
    <ligand>
        <name>ATP</name>
        <dbReference type="ChEBI" id="CHEBI:30616"/>
    </ligand>
</feature>
<keyword evidence="2" id="KW-0963">Cytoplasm</keyword>
<dbReference type="EC" id="6.1.1.11" evidence="1 8"/>
<dbReference type="Gene3D" id="1.10.287.40">
    <property type="entry name" value="Serine-tRNA synthetase, tRNA binding domain"/>
    <property type="match status" value="1"/>
</dbReference>
<dbReference type="InterPro" id="IPR002317">
    <property type="entry name" value="Ser-tRNA-ligase_type_1"/>
</dbReference>
<evidence type="ECO:0000256" key="5">
    <source>
        <dbReference type="ARBA" id="ARBA00022840"/>
    </source>
</evidence>
<dbReference type="GO" id="GO:0004828">
    <property type="term" value="F:serine-tRNA ligase activity"/>
    <property type="evidence" value="ECO:0007669"/>
    <property type="project" value="UniProtKB-UniRule"/>
</dbReference>
<accession>A0A517PA38</accession>
<evidence type="ECO:0000256" key="2">
    <source>
        <dbReference type="ARBA" id="ARBA00022490"/>
    </source>
</evidence>
<keyword evidence="5 10" id="KW-0067">ATP-binding</keyword>
<dbReference type="OrthoDB" id="9804647at2"/>
<feature type="binding site" evidence="10">
    <location>
        <begin position="274"/>
        <end position="277"/>
    </location>
    <ligand>
        <name>ATP</name>
        <dbReference type="ChEBI" id="CHEBI:30616"/>
    </ligand>
</feature>
<evidence type="ECO:0000256" key="4">
    <source>
        <dbReference type="ARBA" id="ARBA00022741"/>
    </source>
</evidence>
<dbReference type="EMBL" id="CP036265">
    <property type="protein sequence ID" value="QDT16237.1"/>
    <property type="molecule type" value="Genomic_DNA"/>
</dbReference>
<dbReference type="InterPro" id="IPR045864">
    <property type="entry name" value="aa-tRNA-synth_II/BPL/LPL"/>
</dbReference>
<feature type="binding site" evidence="10">
    <location>
        <begin position="354"/>
        <end position="357"/>
    </location>
    <ligand>
        <name>ATP</name>
        <dbReference type="ChEBI" id="CHEBI:30616"/>
    </ligand>
</feature>
<evidence type="ECO:0000256" key="7">
    <source>
        <dbReference type="ARBA" id="ARBA00023146"/>
    </source>
</evidence>
<evidence type="ECO:0000313" key="14">
    <source>
        <dbReference type="Proteomes" id="UP000318741"/>
    </source>
</evidence>
<dbReference type="PROSITE" id="PS50862">
    <property type="entry name" value="AA_TRNA_LIGASE_II"/>
    <property type="match status" value="1"/>
</dbReference>
<dbReference type="GO" id="GO:0005524">
    <property type="term" value="F:ATP binding"/>
    <property type="evidence" value="ECO:0007669"/>
    <property type="project" value="UniProtKB-KW"/>
</dbReference>
<keyword evidence="14" id="KW-1185">Reference proteome</keyword>
<feature type="binding site" evidence="9">
    <location>
        <position position="227"/>
    </location>
    <ligand>
        <name>L-serine</name>
        <dbReference type="ChEBI" id="CHEBI:33384"/>
    </ligand>
</feature>